<name>A0A8S5SHP0_9CAUD</name>
<organism evidence="1">
    <name type="scientific">Siphoviridae sp. ctBCr48</name>
    <dbReference type="NCBI Taxonomy" id="2827802"/>
    <lineage>
        <taxon>Viruses</taxon>
        <taxon>Duplodnaviria</taxon>
        <taxon>Heunggongvirae</taxon>
        <taxon>Uroviricota</taxon>
        <taxon>Caudoviricetes</taxon>
    </lineage>
</organism>
<sequence>MACFSKINKKFIIIFAKPLDKQGVWWYNIYVKKTKG</sequence>
<dbReference type="EMBL" id="BK032595">
    <property type="protein sequence ID" value="DAF50355.1"/>
    <property type="molecule type" value="Genomic_DNA"/>
</dbReference>
<proteinExistence type="predicted"/>
<accession>A0A8S5SHP0</accession>
<evidence type="ECO:0000313" key="1">
    <source>
        <dbReference type="EMBL" id="DAF50355.1"/>
    </source>
</evidence>
<protein>
    <submittedName>
        <fullName evidence="1">Uncharacterized protein</fullName>
    </submittedName>
</protein>
<reference evidence="1" key="1">
    <citation type="journal article" date="2021" name="Proc. Natl. Acad. Sci. U.S.A.">
        <title>A Catalog of Tens of Thousands of Viruses from Human Metagenomes Reveals Hidden Associations with Chronic Diseases.</title>
        <authorList>
            <person name="Tisza M.J."/>
            <person name="Buck C.B."/>
        </authorList>
    </citation>
    <scope>NUCLEOTIDE SEQUENCE</scope>
    <source>
        <strain evidence="1">CtBCr48</strain>
    </source>
</reference>